<dbReference type="GO" id="GO:0006508">
    <property type="term" value="P:proteolysis"/>
    <property type="evidence" value="ECO:0007669"/>
    <property type="project" value="UniProtKB-KW"/>
</dbReference>
<reference evidence="4" key="2">
    <citation type="journal article" date="2014" name="ISME J.">
        <title>Microbial stratification in low pH oxic and suboxic macroscopic growths along an acid mine drainage.</title>
        <authorList>
            <person name="Mendez-Garcia C."/>
            <person name="Mesa V."/>
            <person name="Sprenger R.R."/>
            <person name="Richter M."/>
            <person name="Diez M.S."/>
            <person name="Solano J."/>
            <person name="Bargiela R."/>
            <person name="Golyshina O.V."/>
            <person name="Manteca A."/>
            <person name="Ramos J.L."/>
            <person name="Gallego J.R."/>
            <person name="Llorente I."/>
            <person name="Martins Dos Santos V.A."/>
            <person name="Jensen O.N."/>
            <person name="Pelaez A.I."/>
            <person name="Sanchez J."/>
            <person name="Ferrer M."/>
        </authorList>
    </citation>
    <scope>NUCLEOTIDE SEQUENCE</scope>
</reference>
<dbReference type="Gene3D" id="3.40.50.200">
    <property type="entry name" value="Peptidase S8/S53 domain"/>
    <property type="match status" value="1"/>
</dbReference>
<evidence type="ECO:0000256" key="1">
    <source>
        <dbReference type="ARBA" id="ARBA00022670"/>
    </source>
</evidence>
<proteinExistence type="predicted"/>
<keyword evidence="2" id="KW-0378">Hydrolase</keyword>
<gene>
    <name evidence="4" type="ORF">B1B_18242</name>
</gene>
<dbReference type="EMBL" id="AUZY01012203">
    <property type="protein sequence ID" value="EQD31190.1"/>
    <property type="molecule type" value="Genomic_DNA"/>
</dbReference>
<keyword evidence="1" id="KW-0645">Protease</keyword>
<reference evidence="4" key="1">
    <citation type="submission" date="2013-08" db="EMBL/GenBank/DDBJ databases">
        <authorList>
            <person name="Mendez C."/>
            <person name="Richter M."/>
            <person name="Ferrer M."/>
            <person name="Sanchez J."/>
        </authorList>
    </citation>
    <scope>NUCLEOTIDE SEQUENCE</scope>
</reference>
<organism evidence="4">
    <name type="scientific">mine drainage metagenome</name>
    <dbReference type="NCBI Taxonomy" id="410659"/>
    <lineage>
        <taxon>unclassified sequences</taxon>
        <taxon>metagenomes</taxon>
        <taxon>ecological metagenomes</taxon>
    </lineage>
</organism>
<dbReference type="InterPro" id="IPR036852">
    <property type="entry name" value="Peptidase_S8/S53_dom_sf"/>
</dbReference>
<dbReference type="InterPro" id="IPR023828">
    <property type="entry name" value="Peptidase_S8_Ser-AS"/>
</dbReference>
<evidence type="ECO:0000256" key="2">
    <source>
        <dbReference type="ARBA" id="ARBA00022801"/>
    </source>
</evidence>
<name>T0ZN18_9ZZZZ</name>
<dbReference type="AlphaFoldDB" id="T0ZN18"/>
<evidence type="ECO:0000256" key="3">
    <source>
        <dbReference type="ARBA" id="ARBA00022825"/>
    </source>
</evidence>
<protein>
    <submittedName>
        <fullName evidence="4">Subtilase family protein</fullName>
    </submittedName>
</protein>
<accession>T0ZN18</accession>
<dbReference type="SUPFAM" id="SSF52743">
    <property type="entry name" value="Subtilisin-like"/>
    <property type="match status" value="1"/>
</dbReference>
<keyword evidence="3" id="KW-0720">Serine protease</keyword>
<feature type="non-terminal residue" evidence="4">
    <location>
        <position position="1"/>
    </location>
</feature>
<comment type="caution">
    <text evidence="4">The sequence shown here is derived from an EMBL/GenBank/DDBJ whole genome shotgun (WGS) entry which is preliminary data.</text>
</comment>
<dbReference type="GO" id="GO:0004252">
    <property type="term" value="F:serine-type endopeptidase activity"/>
    <property type="evidence" value="ECO:0007669"/>
    <property type="project" value="InterPro"/>
</dbReference>
<evidence type="ECO:0000313" key="4">
    <source>
        <dbReference type="EMBL" id="EQD31190.1"/>
    </source>
</evidence>
<sequence length="228" mass="23720">YLTVENTLLEQLNAVGVTNFFASGDYSGAEFLAANQAGMPAISPGSTSVGGGQTTAESNGVVYPVTNNVVCPSGYSYIGGGECIITGFPASYCDFGYCVPASYVAPATGLASFTYWSYGEGIGGTYNGIVGGGFGQSIGEQQPWYQNALDSYSTGAAIDPVVSGPAAFNMTIYEQLYGGWLENYGGTSFATPTMAGEWALIEEQANVAYGTPKMGGHQPDALRRAQRQ</sequence>
<dbReference type="PROSITE" id="PS00138">
    <property type="entry name" value="SUBTILASE_SER"/>
    <property type="match status" value="1"/>
</dbReference>